<organism evidence="2 3">
    <name type="scientific">Eleutherodactylus coqui</name>
    <name type="common">Puerto Rican coqui</name>
    <dbReference type="NCBI Taxonomy" id="57060"/>
    <lineage>
        <taxon>Eukaryota</taxon>
        <taxon>Metazoa</taxon>
        <taxon>Chordata</taxon>
        <taxon>Craniata</taxon>
        <taxon>Vertebrata</taxon>
        <taxon>Euteleostomi</taxon>
        <taxon>Amphibia</taxon>
        <taxon>Batrachia</taxon>
        <taxon>Anura</taxon>
        <taxon>Neobatrachia</taxon>
        <taxon>Hyloidea</taxon>
        <taxon>Eleutherodactylidae</taxon>
        <taxon>Eleutherodactylinae</taxon>
        <taxon>Eleutherodactylus</taxon>
        <taxon>Eleutherodactylus</taxon>
    </lineage>
</organism>
<keyword evidence="1" id="KW-0812">Transmembrane</keyword>
<proteinExistence type="predicted"/>
<dbReference type="Proteomes" id="UP000770717">
    <property type="component" value="Unassembled WGS sequence"/>
</dbReference>
<evidence type="ECO:0000313" key="3">
    <source>
        <dbReference type="Proteomes" id="UP000770717"/>
    </source>
</evidence>
<gene>
    <name evidence="2" type="ORF">GDO78_007155</name>
</gene>
<keyword evidence="1" id="KW-0472">Membrane</keyword>
<sequence length="98" mass="11688">MYFERKMLTFLFYCIGFIFLTVFWLQLTSSCKSLMNCCRVRTRSHERMLTAGYSFCVLMSHRLSLCCTPDAHNLHTYIHRHVASLCVLRIYVKMGYRD</sequence>
<dbReference type="AlphaFoldDB" id="A0A8J6KFK3"/>
<keyword evidence="1" id="KW-1133">Transmembrane helix</keyword>
<comment type="caution">
    <text evidence="2">The sequence shown here is derived from an EMBL/GenBank/DDBJ whole genome shotgun (WGS) entry which is preliminary data.</text>
</comment>
<evidence type="ECO:0000256" key="1">
    <source>
        <dbReference type="SAM" id="Phobius"/>
    </source>
</evidence>
<dbReference type="EMBL" id="WNTK01000003">
    <property type="protein sequence ID" value="KAG9487129.1"/>
    <property type="molecule type" value="Genomic_DNA"/>
</dbReference>
<protein>
    <submittedName>
        <fullName evidence="2">Uncharacterized protein</fullName>
    </submittedName>
</protein>
<reference evidence="2" key="1">
    <citation type="thesis" date="2020" institute="ProQuest LLC" country="789 East Eisenhower Parkway, Ann Arbor, MI, USA">
        <title>Comparative Genomics and Chromosome Evolution.</title>
        <authorList>
            <person name="Mudd A.B."/>
        </authorList>
    </citation>
    <scope>NUCLEOTIDE SEQUENCE</scope>
    <source>
        <strain evidence="2">HN-11 Male</strain>
        <tissue evidence="2">Kidney and liver</tissue>
    </source>
</reference>
<dbReference type="OrthoDB" id="299781at2759"/>
<keyword evidence="3" id="KW-1185">Reference proteome</keyword>
<name>A0A8J6KFK3_ELECQ</name>
<accession>A0A8J6KFK3</accession>
<dbReference type="PROSITE" id="PS51257">
    <property type="entry name" value="PROKAR_LIPOPROTEIN"/>
    <property type="match status" value="1"/>
</dbReference>
<feature type="transmembrane region" description="Helical" evidence="1">
    <location>
        <begin position="7"/>
        <end position="27"/>
    </location>
</feature>
<evidence type="ECO:0000313" key="2">
    <source>
        <dbReference type="EMBL" id="KAG9487129.1"/>
    </source>
</evidence>